<dbReference type="NCBIfam" id="TIGR01838">
    <property type="entry name" value="PHA_synth_I"/>
    <property type="match status" value="1"/>
</dbReference>
<protein>
    <submittedName>
        <fullName evidence="6">Class I poly(R)-hydroxyalkanoic acid synthase</fullName>
    </submittedName>
</protein>
<evidence type="ECO:0000259" key="5">
    <source>
        <dbReference type="Pfam" id="PF07167"/>
    </source>
</evidence>
<dbReference type="PANTHER" id="PTHR36837:SF5">
    <property type="entry name" value="POLY-3-HYDROXYBUTYRATE SYNTHASE"/>
    <property type="match status" value="1"/>
</dbReference>
<gene>
    <name evidence="6" type="primary">phaC</name>
    <name evidence="6" type="ORF">KRX52_04115</name>
</gene>
<evidence type="ECO:0000313" key="6">
    <source>
        <dbReference type="EMBL" id="MBV2131983.1"/>
    </source>
</evidence>
<dbReference type="Proteomes" id="UP000813068">
    <property type="component" value="Unassembled WGS sequence"/>
</dbReference>
<name>A0ABS6MT44_9GAMM</name>
<evidence type="ECO:0000256" key="2">
    <source>
        <dbReference type="ARBA" id="ARBA00022490"/>
    </source>
</evidence>
<reference evidence="6 7" key="1">
    <citation type="submission" date="2021-06" db="EMBL/GenBank/DDBJ databases">
        <title>Differences between aerobic and microaerobic xylene degrading microbial communities.</title>
        <authorList>
            <person name="Banerjee S."/>
            <person name="Tancsics A."/>
        </authorList>
    </citation>
    <scope>NUCLEOTIDE SEQUENCE [LARGE SCALE GENOMIC DNA]</scope>
    <source>
        <strain evidence="6 7">MAP12</strain>
    </source>
</reference>
<dbReference type="PANTHER" id="PTHR36837">
    <property type="entry name" value="POLY(3-HYDROXYALKANOATE) POLYMERASE SUBUNIT PHAC"/>
    <property type="match status" value="1"/>
</dbReference>
<evidence type="ECO:0000313" key="7">
    <source>
        <dbReference type="Proteomes" id="UP000813068"/>
    </source>
</evidence>
<dbReference type="Pfam" id="PF07167">
    <property type="entry name" value="PhaC_N"/>
    <property type="match status" value="1"/>
</dbReference>
<keyword evidence="4" id="KW-0012">Acyltransferase</keyword>
<keyword evidence="2" id="KW-0963">Cytoplasm</keyword>
<dbReference type="RefSeq" id="WP_217679896.1">
    <property type="nucleotide sequence ID" value="NZ_JAHRGL010000011.1"/>
</dbReference>
<feature type="domain" description="Poly-beta-hydroxybutyrate polymerase N-terminal" evidence="5">
    <location>
        <begin position="80"/>
        <end position="246"/>
    </location>
</feature>
<dbReference type="EMBL" id="JAHRGL010000011">
    <property type="protein sequence ID" value="MBV2131983.1"/>
    <property type="molecule type" value="Genomic_DNA"/>
</dbReference>
<dbReference type="InterPro" id="IPR010941">
    <property type="entry name" value="PhaC_N"/>
</dbReference>
<comment type="subcellular location">
    <subcellularLocation>
        <location evidence="1">Cytoplasm</location>
    </subcellularLocation>
</comment>
<organism evidence="6 7">
    <name type="scientific">Geopseudomonas aromaticivorans</name>
    <dbReference type="NCBI Taxonomy" id="2849492"/>
    <lineage>
        <taxon>Bacteria</taxon>
        <taxon>Pseudomonadati</taxon>
        <taxon>Pseudomonadota</taxon>
        <taxon>Gammaproteobacteria</taxon>
        <taxon>Pseudomonadales</taxon>
        <taxon>Pseudomonadaceae</taxon>
        <taxon>Geopseudomonas</taxon>
    </lineage>
</organism>
<evidence type="ECO:0000256" key="3">
    <source>
        <dbReference type="ARBA" id="ARBA00022679"/>
    </source>
</evidence>
<accession>A0ABS6MT44</accession>
<evidence type="ECO:0000256" key="1">
    <source>
        <dbReference type="ARBA" id="ARBA00004496"/>
    </source>
</evidence>
<dbReference type="InterPro" id="IPR010963">
    <property type="entry name" value="PHA_synth_I"/>
</dbReference>
<keyword evidence="3" id="KW-0808">Transferase</keyword>
<evidence type="ECO:0000256" key="4">
    <source>
        <dbReference type="ARBA" id="ARBA00023315"/>
    </source>
</evidence>
<keyword evidence="7" id="KW-1185">Reference proteome</keyword>
<dbReference type="InterPro" id="IPR051321">
    <property type="entry name" value="PHA/PHB_synthase"/>
</dbReference>
<comment type="caution">
    <text evidence="6">The sequence shown here is derived from an EMBL/GenBank/DDBJ whole genome shotgun (WGS) entry which is preliminary data.</text>
</comment>
<proteinExistence type="predicted"/>
<sequence length="568" mass="63291">MDNAPPFTAFFSANMPFVARASLEQLRTWVRHNPWFQGNNTDAWFEVDSAILDRLQAEYSGEWAQLGMQVLTLQPFTFSDSRFTGNAWSQPLFGSLAALYLLNSRFLMRLLDELPIESSKMRQRLSFLVEQLIAAGAPSNYLNSNPEALERAVATQGASLFSGLLHLASDMQEGKLRQCDSAAFEVGVNLATTPGQVVFQNPLLQLIQYAPQSETQFKRPLLIVPPAINKFYILDLQPESSLVRYALEQGHPVFLVSWRNADASIANATWDDYVEKGIIEAIKVTQAISGQEQLNLLGYCVGGTLLSCGLGVLAARGEKPAASLTLLVTLLDFEDAGVLNVFVDEEIISYRERTIGGGGGNYGLFRGEDMGNTFSLLRPNELWWNYGVEKYLKGQKPRPLDLLYWNNDSTHLPGPMYCWYMRHTYLQNDLKSGKQQICGETLDLGKLDMPTYLVGTREDHIVPWRGAFASSRLLKGPTRFILGASGHIAGVINPPAKKKRSYWTNAELQGDPDNWMASAEEHAGSWWGDWTEWLSKTAGERVQATTNLGSADYPPLEAAPGQYVLQRD</sequence>